<dbReference type="Pfam" id="PF12796">
    <property type="entry name" value="Ank_2"/>
    <property type="match status" value="1"/>
</dbReference>
<dbReference type="Gene3D" id="1.25.40.20">
    <property type="entry name" value="Ankyrin repeat-containing domain"/>
    <property type="match status" value="1"/>
</dbReference>
<dbReference type="PANTHER" id="PTHR24186">
    <property type="entry name" value="PROTEIN PHOSPHATASE 1 REGULATORY SUBUNIT"/>
    <property type="match status" value="1"/>
</dbReference>
<keyword evidence="6 8" id="KW-0472">Membrane</keyword>
<dbReference type="GO" id="GO:0005886">
    <property type="term" value="C:plasma membrane"/>
    <property type="evidence" value="ECO:0007669"/>
    <property type="project" value="TreeGrafter"/>
</dbReference>
<evidence type="ECO:0000313" key="10">
    <source>
        <dbReference type="EMBL" id="GMN60935.1"/>
    </source>
</evidence>
<evidence type="ECO:0000313" key="11">
    <source>
        <dbReference type="Proteomes" id="UP001187192"/>
    </source>
</evidence>
<name>A0AA88J366_FICCA</name>
<organism evidence="10 11">
    <name type="scientific">Ficus carica</name>
    <name type="common">Common fig</name>
    <dbReference type="NCBI Taxonomy" id="3494"/>
    <lineage>
        <taxon>Eukaryota</taxon>
        <taxon>Viridiplantae</taxon>
        <taxon>Streptophyta</taxon>
        <taxon>Embryophyta</taxon>
        <taxon>Tracheophyta</taxon>
        <taxon>Spermatophyta</taxon>
        <taxon>Magnoliopsida</taxon>
        <taxon>eudicotyledons</taxon>
        <taxon>Gunneridae</taxon>
        <taxon>Pentapetalae</taxon>
        <taxon>rosids</taxon>
        <taxon>fabids</taxon>
        <taxon>Rosales</taxon>
        <taxon>Moraceae</taxon>
        <taxon>Ficeae</taxon>
        <taxon>Ficus</taxon>
    </lineage>
</organism>
<feature type="transmembrane region" description="Helical" evidence="8">
    <location>
        <begin position="370"/>
        <end position="385"/>
    </location>
</feature>
<proteinExistence type="predicted"/>
<dbReference type="PANTHER" id="PTHR24186:SF50">
    <property type="entry name" value="ANKYRIN REPEAT-CONTAINING PROTEIN ITN1-LIKE ISOFORM X1"/>
    <property type="match status" value="1"/>
</dbReference>
<dbReference type="SUPFAM" id="SSF48403">
    <property type="entry name" value="Ankyrin repeat"/>
    <property type="match status" value="1"/>
</dbReference>
<reference evidence="10" key="1">
    <citation type="submission" date="2023-07" db="EMBL/GenBank/DDBJ databases">
        <title>draft genome sequence of fig (Ficus carica).</title>
        <authorList>
            <person name="Takahashi T."/>
            <person name="Nishimura K."/>
        </authorList>
    </citation>
    <scope>NUCLEOTIDE SEQUENCE</scope>
</reference>
<dbReference type="EMBL" id="BTGU01000104">
    <property type="protein sequence ID" value="GMN60935.1"/>
    <property type="molecule type" value="Genomic_DNA"/>
</dbReference>
<sequence>MELFLRKNKNLAYIKDKEGMSALHLSAGNGRNPTISVLINECPDICELLDNRERTALHIAVETGYFTVVNNLLCRRVFSDLINEKDVDGNTALHVAAIHGRYRILKKLANEKRVDKDAINKAGMTVIDIIQSSSQIAKDKKVSLITMLKRNGSQPSLERRALMLERMLEQIDGLKKFEMTPETELKAAAGSTDSVAITSTTTGNEGKKAEKRVRRYNKWSPELVKNLANINLLVATIIASITFSAAIAVPGGFDSIDGIAILRRKTSFRFFLAFDSLAFGCSTASMSIHFLVTFTSRIIHETYAYPITGVLLLTLLSIASTVFAYIAGTNAVLNHHSSFGLSATIACTSFIVPVSFFLVRLVVVLHKRDRALVVATFLIMSFAISD</sequence>
<feature type="domain" description="PGG" evidence="9">
    <location>
        <begin position="224"/>
        <end position="330"/>
    </location>
</feature>
<gene>
    <name evidence="10" type="ORF">TIFTF001_030031</name>
</gene>
<protein>
    <recommendedName>
        <fullName evidence="9">PGG domain-containing protein</fullName>
    </recommendedName>
</protein>
<dbReference type="InterPro" id="IPR036770">
    <property type="entry name" value="Ankyrin_rpt-contain_sf"/>
</dbReference>
<keyword evidence="5 7" id="KW-0040">ANK repeat</keyword>
<dbReference type="InterPro" id="IPR002110">
    <property type="entry name" value="Ankyrin_rpt"/>
</dbReference>
<evidence type="ECO:0000256" key="1">
    <source>
        <dbReference type="ARBA" id="ARBA00004141"/>
    </source>
</evidence>
<dbReference type="PROSITE" id="PS50088">
    <property type="entry name" value="ANK_REPEAT"/>
    <property type="match status" value="1"/>
</dbReference>
<evidence type="ECO:0000256" key="3">
    <source>
        <dbReference type="ARBA" id="ARBA00022737"/>
    </source>
</evidence>
<feature type="transmembrane region" description="Helical" evidence="8">
    <location>
        <begin position="270"/>
        <end position="292"/>
    </location>
</feature>
<keyword evidence="3" id="KW-0677">Repeat</keyword>
<feature type="transmembrane region" description="Helical" evidence="8">
    <location>
        <begin position="304"/>
        <end position="327"/>
    </location>
</feature>
<dbReference type="Proteomes" id="UP001187192">
    <property type="component" value="Unassembled WGS sequence"/>
</dbReference>
<dbReference type="PROSITE" id="PS50297">
    <property type="entry name" value="ANK_REP_REGION"/>
    <property type="match status" value="1"/>
</dbReference>
<keyword evidence="4 8" id="KW-1133">Transmembrane helix</keyword>
<feature type="repeat" description="ANK" evidence="7">
    <location>
        <begin position="88"/>
        <end position="108"/>
    </location>
</feature>
<dbReference type="SMART" id="SM00248">
    <property type="entry name" value="ANK"/>
    <property type="match status" value="3"/>
</dbReference>
<dbReference type="InterPro" id="IPR026961">
    <property type="entry name" value="PGG_dom"/>
</dbReference>
<feature type="transmembrane region" description="Helical" evidence="8">
    <location>
        <begin position="227"/>
        <end position="250"/>
    </location>
</feature>
<evidence type="ECO:0000256" key="2">
    <source>
        <dbReference type="ARBA" id="ARBA00022692"/>
    </source>
</evidence>
<dbReference type="AlphaFoldDB" id="A0AA88J366"/>
<dbReference type="Pfam" id="PF00023">
    <property type="entry name" value="Ank"/>
    <property type="match status" value="1"/>
</dbReference>
<dbReference type="Pfam" id="PF13962">
    <property type="entry name" value="PGG"/>
    <property type="match status" value="1"/>
</dbReference>
<keyword evidence="11" id="KW-1185">Reference proteome</keyword>
<feature type="transmembrane region" description="Helical" evidence="8">
    <location>
        <begin position="339"/>
        <end position="363"/>
    </location>
</feature>
<keyword evidence="2 8" id="KW-0812">Transmembrane</keyword>
<comment type="caution">
    <text evidence="10">The sequence shown here is derived from an EMBL/GenBank/DDBJ whole genome shotgun (WGS) entry which is preliminary data.</text>
</comment>
<comment type="subcellular location">
    <subcellularLocation>
        <location evidence="1">Membrane</location>
        <topology evidence="1">Multi-pass membrane protein</topology>
    </subcellularLocation>
</comment>
<evidence type="ECO:0000256" key="4">
    <source>
        <dbReference type="ARBA" id="ARBA00022989"/>
    </source>
</evidence>
<evidence type="ECO:0000256" key="6">
    <source>
        <dbReference type="ARBA" id="ARBA00023136"/>
    </source>
</evidence>
<evidence type="ECO:0000256" key="8">
    <source>
        <dbReference type="SAM" id="Phobius"/>
    </source>
</evidence>
<evidence type="ECO:0000256" key="5">
    <source>
        <dbReference type="ARBA" id="ARBA00023043"/>
    </source>
</evidence>
<evidence type="ECO:0000256" key="7">
    <source>
        <dbReference type="PROSITE-ProRule" id="PRU00023"/>
    </source>
</evidence>
<accession>A0AA88J366</accession>
<evidence type="ECO:0000259" key="9">
    <source>
        <dbReference type="Pfam" id="PF13962"/>
    </source>
</evidence>